<sequence>MAPRCPYSVVAALETGRASWTAVLDVVRLEPGADVAAVTEVRIRKVVK</sequence>
<dbReference type="EMBL" id="CP108164">
    <property type="protein sequence ID" value="WTQ84642.1"/>
    <property type="molecule type" value="Genomic_DNA"/>
</dbReference>
<dbReference type="RefSeq" id="WP_405452380.1">
    <property type="nucleotide sequence ID" value="NZ_CP108164.1"/>
</dbReference>
<keyword evidence="2" id="KW-1185">Reference proteome</keyword>
<proteinExistence type="predicted"/>
<organism evidence="1 2">
    <name type="scientific">Streptomyces achromogenes</name>
    <dbReference type="NCBI Taxonomy" id="67255"/>
    <lineage>
        <taxon>Bacteria</taxon>
        <taxon>Bacillati</taxon>
        <taxon>Actinomycetota</taxon>
        <taxon>Actinomycetes</taxon>
        <taxon>Kitasatosporales</taxon>
        <taxon>Streptomycetaceae</taxon>
        <taxon>Streptomyces</taxon>
    </lineage>
</organism>
<evidence type="ECO:0000313" key="1">
    <source>
        <dbReference type="EMBL" id="WTQ84642.1"/>
    </source>
</evidence>
<reference evidence="1 2" key="1">
    <citation type="submission" date="2022-10" db="EMBL/GenBank/DDBJ databases">
        <title>The complete genomes of actinobacterial strains from the NBC collection.</title>
        <authorList>
            <person name="Joergensen T.S."/>
            <person name="Alvarez Arevalo M."/>
            <person name="Sterndorff E.B."/>
            <person name="Faurdal D."/>
            <person name="Vuksanovic O."/>
            <person name="Mourched A.-S."/>
            <person name="Charusanti P."/>
            <person name="Shaw S."/>
            <person name="Blin K."/>
            <person name="Weber T."/>
        </authorList>
    </citation>
    <scope>NUCLEOTIDE SEQUENCE [LARGE SCALE GENOMIC DNA]</scope>
    <source>
        <strain evidence="1 2">NBC_00156</strain>
    </source>
</reference>
<dbReference type="Proteomes" id="UP001622557">
    <property type="component" value="Chromosome"/>
</dbReference>
<gene>
    <name evidence="1" type="ORF">OG350_31975</name>
</gene>
<evidence type="ECO:0000313" key="2">
    <source>
        <dbReference type="Proteomes" id="UP001622557"/>
    </source>
</evidence>
<name>A0ABZ1KXI4_STRAH</name>
<accession>A0ABZ1KXI4</accession>
<dbReference type="GeneID" id="97285155"/>
<protein>
    <submittedName>
        <fullName evidence="1">Uncharacterized protein</fullName>
    </submittedName>
</protein>